<keyword evidence="2 13" id="KW-0444">Lipid biosynthesis</keyword>
<dbReference type="AlphaFoldDB" id="W6K424"/>
<dbReference type="Pfam" id="PF01210">
    <property type="entry name" value="NAD_Gly3P_dh_N"/>
    <property type="match status" value="1"/>
</dbReference>
<dbReference type="InterPro" id="IPR008927">
    <property type="entry name" value="6-PGluconate_DH-like_C_sf"/>
</dbReference>
<evidence type="ECO:0000256" key="8">
    <source>
        <dbReference type="ARBA" id="ARBA00023264"/>
    </source>
</evidence>
<feature type="binding site" evidence="13">
    <location>
        <position position="137"/>
    </location>
    <ligand>
        <name>sn-glycerol 3-phosphate</name>
        <dbReference type="ChEBI" id="CHEBI:57597"/>
    </ligand>
</feature>
<dbReference type="InterPro" id="IPR011128">
    <property type="entry name" value="G3P_DH_NAD-dep_N"/>
</dbReference>
<feature type="binding site" evidence="13">
    <location>
        <position position="243"/>
    </location>
    <ligand>
        <name>sn-glycerol 3-phosphate</name>
        <dbReference type="ChEBI" id="CHEBI:57597"/>
    </ligand>
</feature>
<feature type="binding site" evidence="16">
    <location>
        <begin position="7"/>
        <end position="12"/>
    </location>
    <ligand>
        <name>NAD(+)</name>
        <dbReference type="ChEBI" id="CHEBI:57540"/>
    </ligand>
</feature>
<reference evidence="20 21" key="1">
    <citation type="journal article" date="2013" name="ISME J.">
        <title>A metabolic model for members of the genus Tetrasphaera involved in enhanced biological phosphorus removal.</title>
        <authorList>
            <person name="Kristiansen R."/>
            <person name="Nguyen H.T.T."/>
            <person name="Saunders A.M."/>
            <person name="Nielsen J.L."/>
            <person name="Wimmer R."/>
            <person name="Le V.Q."/>
            <person name="McIlroy S.J."/>
            <person name="Petrovski S."/>
            <person name="Seviour R.J."/>
            <person name="Calteau A."/>
            <person name="Nielsen K.L."/>
            <person name="Nielsen P.H."/>
        </authorList>
    </citation>
    <scope>NUCLEOTIDE SEQUENCE [LARGE SCALE GENOMIC DNA]</scope>
    <source>
        <strain evidence="20 21">Ben110</strain>
    </source>
</reference>
<dbReference type="GO" id="GO:0005829">
    <property type="term" value="C:cytosol"/>
    <property type="evidence" value="ECO:0007669"/>
    <property type="project" value="TreeGrafter"/>
</dbReference>
<feature type="binding site" evidence="13">
    <location>
        <position position="254"/>
    </location>
    <ligand>
        <name>NADPH</name>
        <dbReference type="ChEBI" id="CHEBI:57783"/>
    </ligand>
</feature>
<keyword evidence="8 13" id="KW-1208">Phospholipid metabolism</keyword>
<evidence type="ECO:0000256" key="14">
    <source>
        <dbReference type="PIRSR" id="PIRSR000114-1"/>
    </source>
</evidence>
<evidence type="ECO:0000256" key="11">
    <source>
        <dbReference type="ARBA" id="ARBA00069372"/>
    </source>
</evidence>
<keyword evidence="5 13" id="KW-0520">NAD</keyword>
<feature type="binding site" evidence="13">
    <location>
        <position position="278"/>
    </location>
    <ligand>
        <name>NADPH</name>
        <dbReference type="ChEBI" id="CHEBI:57783"/>
    </ligand>
</feature>
<comment type="pathway">
    <text evidence="13">Membrane lipid metabolism; glycerophospholipid metabolism.</text>
</comment>
<organism evidence="20 21">
    <name type="scientific">Nostocoides australiense Ben110</name>
    <dbReference type="NCBI Taxonomy" id="1193182"/>
    <lineage>
        <taxon>Bacteria</taxon>
        <taxon>Bacillati</taxon>
        <taxon>Actinomycetota</taxon>
        <taxon>Actinomycetes</taxon>
        <taxon>Micrococcales</taxon>
        <taxon>Intrasporangiaceae</taxon>
        <taxon>Nostocoides</taxon>
    </lineage>
</organism>
<dbReference type="PRINTS" id="PR00077">
    <property type="entry name" value="GPDHDRGNASE"/>
</dbReference>
<keyword evidence="13" id="KW-0547">Nucleotide-binding</keyword>
<sequence>MRVAVLGAGSWGTALGYALATKGYDVAMWDIDMPVLQSITAHENTRYLPGITLPSSMHGEPELKAALARAQLVVFAVPSQAMRSVGTQAAPLIRDKALLCSVTKGIEVDTLMTMSEVLQDVLPQRLHSRLTFLSGPSFAVEVAREFPTAVTIAGEDAEVTSQVQRAFHTPFLRPYVSDDVVGVEIAGCAKNVIAIACGAGDGLGYDANTRAATITRGLAEITRLAVARGANPLTLLGLAGVGDLVLTCSSVKSRNYRVGFGLGQGRRLDEVQAELGQVAEGVLNAKSVKALAERAGVEMPLCGMVYAVLYEGRDMADLRSFFAERPLKSEPEHHLGRWTRRFRRRGRRVAAGPATPDA</sequence>
<dbReference type="Proteomes" id="UP000035763">
    <property type="component" value="Unassembled WGS sequence"/>
</dbReference>
<dbReference type="GO" id="GO:0051287">
    <property type="term" value="F:NAD binding"/>
    <property type="evidence" value="ECO:0007669"/>
    <property type="project" value="InterPro"/>
</dbReference>
<dbReference type="EMBL" id="CAJA01000355">
    <property type="protein sequence ID" value="CCH74269.1"/>
    <property type="molecule type" value="Genomic_DNA"/>
</dbReference>
<dbReference type="NCBIfam" id="NF000940">
    <property type="entry name" value="PRK00094.1-2"/>
    <property type="match status" value="1"/>
</dbReference>
<evidence type="ECO:0000313" key="20">
    <source>
        <dbReference type="EMBL" id="CCH74269.1"/>
    </source>
</evidence>
<feature type="binding site" evidence="13">
    <location>
        <position position="255"/>
    </location>
    <ligand>
        <name>sn-glycerol 3-phosphate</name>
        <dbReference type="ChEBI" id="CHEBI:57597"/>
    </ligand>
</feature>
<evidence type="ECO:0000256" key="6">
    <source>
        <dbReference type="ARBA" id="ARBA00023098"/>
    </source>
</evidence>
<evidence type="ECO:0000256" key="17">
    <source>
        <dbReference type="RuleBase" id="RU000437"/>
    </source>
</evidence>
<feature type="binding site" evidence="13">
    <location>
        <position position="139"/>
    </location>
    <ligand>
        <name>NADPH</name>
        <dbReference type="ChEBI" id="CHEBI:57783"/>
    </ligand>
</feature>
<proteinExistence type="inferred from homology"/>
<dbReference type="Gene3D" id="3.40.50.720">
    <property type="entry name" value="NAD(P)-binding Rossmann-like Domain"/>
    <property type="match status" value="1"/>
</dbReference>
<dbReference type="Gene3D" id="1.10.1040.10">
    <property type="entry name" value="N-(1-d-carboxylethyl)-l-norvaline Dehydrogenase, domain 2"/>
    <property type="match status" value="1"/>
</dbReference>
<feature type="binding site" evidence="13">
    <location>
        <position position="104"/>
    </location>
    <ligand>
        <name>sn-glycerol 3-phosphate</name>
        <dbReference type="ChEBI" id="CHEBI:57597"/>
    </ligand>
</feature>
<dbReference type="FunFam" id="1.10.1040.10:FF:000001">
    <property type="entry name" value="Glycerol-3-phosphate dehydrogenase [NAD(P)+]"/>
    <property type="match status" value="1"/>
</dbReference>
<dbReference type="HAMAP" id="MF_00394">
    <property type="entry name" value="NAD_Glyc3P_dehydrog"/>
    <property type="match status" value="1"/>
</dbReference>
<dbReference type="UniPathway" id="UPA00940"/>
<dbReference type="InterPro" id="IPR006109">
    <property type="entry name" value="G3P_DH_NAD-dep_C"/>
</dbReference>
<evidence type="ECO:0000256" key="13">
    <source>
        <dbReference type="HAMAP-Rule" id="MF_00394"/>
    </source>
</evidence>
<dbReference type="RefSeq" id="WP_083433862.1">
    <property type="nucleotide sequence ID" value="NZ_HG764815.1"/>
</dbReference>
<name>W6K424_9MICO</name>
<keyword evidence="7 13" id="KW-0594">Phospholipid biosynthesis</keyword>
<dbReference type="PANTHER" id="PTHR11728">
    <property type="entry name" value="GLYCEROL-3-PHOSPHATE DEHYDROGENASE"/>
    <property type="match status" value="1"/>
</dbReference>
<comment type="caution">
    <text evidence="13">Lacks conserved residue(s) required for the propagation of feature annotation.</text>
</comment>
<feature type="domain" description="Glycerol-3-phosphate dehydrogenase NAD-dependent N-terminal" evidence="18">
    <location>
        <begin position="3"/>
        <end position="158"/>
    </location>
</feature>
<keyword evidence="21" id="KW-1185">Reference proteome</keyword>
<keyword evidence="4 13" id="KW-0560">Oxidoreductase</keyword>
<dbReference type="PIRSF" id="PIRSF000114">
    <property type="entry name" value="Glycerol-3-P_dh"/>
    <property type="match status" value="1"/>
</dbReference>
<dbReference type="EC" id="1.1.1.94" evidence="10 13"/>
<feature type="binding site" evidence="15">
    <location>
        <position position="104"/>
    </location>
    <ligand>
        <name>substrate</name>
    </ligand>
</feature>
<dbReference type="SUPFAM" id="SSF48179">
    <property type="entry name" value="6-phosphogluconate dehydrogenase C-terminal domain-like"/>
    <property type="match status" value="1"/>
</dbReference>
<feature type="binding site" evidence="13">
    <location>
        <position position="280"/>
    </location>
    <ligand>
        <name>NADPH</name>
        <dbReference type="ChEBI" id="CHEBI:57783"/>
    </ligand>
</feature>
<feature type="binding site" evidence="13">
    <location>
        <position position="190"/>
    </location>
    <ligand>
        <name>sn-glycerol 3-phosphate</name>
        <dbReference type="ChEBI" id="CHEBI:57597"/>
    </ligand>
</feature>
<evidence type="ECO:0000256" key="12">
    <source>
        <dbReference type="ARBA" id="ARBA00080511"/>
    </source>
</evidence>
<comment type="similarity">
    <text evidence="1 13 17">Belongs to the NAD-dependent glycerol-3-phosphate dehydrogenase family.</text>
</comment>
<dbReference type="GO" id="GO:0008654">
    <property type="term" value="P:phospholipid biosynthetic process"/>
    <property type="evidence" value="ECO:0007669"/>
    <property type="project" value="UniProtKB-KW"/>
</dbReference>
<keyword evidence="3 13" id="KW-0521">NADP</keyword>
<feature type="binding site" evidence="13">
    <location>
        <position position="254"/>
    </location>
    <ligand>
        <name>sn-glycerol 3-phosphate</name>
        <dbReference type="ChEBI" id="CHEBI:57597"/>
    </ligand>
</feature>
<evidence type="ECO:0000256" key="2">
    <source>
        <dbReference type="ARBA" id="ARBA00022516"/>
    </source>
</evidence>
<dbReference type="FunFam" id="3.40.50.720:FF:000019">
    <property type="entry name" value="Glycerol-3-phosphate dehydrogenase [NAD(P)+]"/>
    <property type="match status" value="1"/>
</dbReference>
<keyword evidence="6 13" id="KW-0443">Lipid metabolism</keyword>
<gene>
    <name evidence="13 20" type="primary">gpsA</name>
    <name evidence="20" type="ORF">BN11_4180006</name>
</gene>
<feature type="domain" description="Glycerol-3-phosphate dehydrogenase NAD-dependent C-terminal" evidence="19">
    <location>
        <begin position="179"/>
        <end position="317"/>
    </location>
</feature>
<evidence type="ECO:0000256" key="7">
    <source>
        <dbReference type="ARBA" id="ARBA00023209"/>
    </source>
</evidence>
<feature type="binding site" evidence="16">
    <location>
        <position position="254"/>
    </location>
    <ligand>
        <name>NAD(+)</name>
        <dbReference type="ChEBI" id="CHEBI:57540"/>
    </ligand>
</feature>
<feature type="binding site" evidence="15">
    <location>
        <begin position="254"/>
        <end position="255"/>
    </location>
    <ligand>
        <name>substrate</name>
    </ligand>
</feature>
<dbReference type="Pfam" id="PF07479">
    <property type="entry name" value="NAD_Gly3P_dh_C"/>
    <property type="match status" value="1"/>
</dbReference>
<evidence type="ECO:0000256" key="3">
    <source>
        <dbReference type="ARBA" id="ARBA00022857"/>
    </source>
</evidence>
<comment type="catalytic activity">
    <reaction evidence="13">
        <text>sn-glycerol 3-phosphate + NAD(+) = dihydroxyacetone phosphate + NADH + H(+)</text>
        <dbReference type="Rhea" id="RHEA:11092"/>
        <dbReference type="ChEBI" id="CHEBI:15378"/>
        <dbReference type="ChEBI" id="CHEBI:57540"/>
        <dbReference type="ChEBI" id="CHEBI:57597"/>
        <dbReference type="ChEBI" id="CHEBI:57642"/>
        <dbReference type="ChEBI" id="CHEBI:57945"/>
        <dbReference type="EC" id="1.1.1.94"/>
    </reaction>
</comment>
<dbReference type="GO" id="GO:0046167">
    <property type="term" value="P:glycerol-3-phosphate biosynthetic process"/>
    <property type="evidence" value="ECO:0007669"/>
    <property type="project" value="UniProtKB-UniRule"/>
</dbReference>
<evidence type="ECO:0000259" key="19">
    <source>
        <dbReference type="Pfam" id="PF07479"/>
    </source>
</evidence>
<feature type="binding site" evidence="13">
    <location>
        <position position="10"/>
    </location>
    <ligand>
        <name>NADPH</name>
        <dbReference type="ChEBI" id="CHEBI:57783"/>
    </ligand>
</feature>
<dbReference type="InterPro" id="IPR036291">
    <property type="entry name" value="NAD(P)-bd_dom_sf"/>
</dbReference>
<comment type="caution">
    <text evidence="20">The sequence shown here is derived from an EMBL/GenBank/DDBJ whole genome shotgun (WGS) entry which is preliminary data.</text>
</comment>
<feature type="binding site" evidence="16">
    <location>
        <position position="139"/>
    </location>
    <ligand>
        <name>NAD(+)</name>
        <dbReference type="ChEBI" id="CHEBI:57540"/>
    </ligand>
</feature>
<comment type="subcellular location">
    <subcellularLocation>
        <location evidence="13">Cytoplasm</location>
    </subcellularLocation>
</comment>
<feature type="binding site" evidence="13">
    <location>
        <position position="11"/>
    </location>
    <ligand>
        <name>NADPH</name>
        <dbReference type="ChEBI" id="CHEBI:57783"/>
    </ligand>
</feature>
<evidence type="ECO:0000256" key="10">
    <source>
        <dbReference type="ARBA" id="ARBA00066687"/>
    </source>
</evidence>
<dbReference type="STRING" id="1193182.BN11_4180006"/>
<dbReference type="InterPro" id="IPR006168">
    <property type="entry name" value="G3P_DH_NAD-dep"/>
</dbReference>
<dbReference type="InterPro" id="IPR013328">
    <property type="entry name" value="6PGD_dom2"/>
</dbReference>
<keyword evidence="13" id="KW-0963">Cytoplasm</keyword>
<dbReference type="SUPFAM" id="SSF51735">
    <property type="entry name" value="NAD(P)-binding Rossmann-fold domains"/>
    <property type="match status" value="1"/>
</dbReference>
<dbReference type="OrthoDB" id="9812273at2"/>
<feature type="binding site" evidence="13">
    <location>
        <position position="253"/>
    </location>
    <ligand>
        <name>sn-glycerol 3-phosphate</name>
        <dbReference type="ChEBI" id="CHEBI:57597"/>
    </ligand>
</feature>
<protein>
    <recommendedName>
        <fullName evidence="11 13">Glycerol-3-phosphate dehydrogenase [NAD(P)+]</fullName>
        <ecNumber evidence="10 13">1.1.1.94</ecNumber>
    </recommendedName>
    <alternativeName>
        <fullName evidence="13">NAD(P)(+)-dependent glycerol-3-phosphate dehydrogenase</fullName>
    </alternativeName>
    <alternativeName>
        <fullName evidence="12 13">NAD(P)H-dependent dihydroxyacetone-phosphate reductase</fullName>
    </alternativeName>
</protein>
<dbReference type="GO" id="GO:0006650">
    <property type="term" value="P:glycerophospholipid metabolic process"/>
    <property type="evidence" value="ECO:0007669"/>
    <property type="project" value="UniProtKB-UniRule"/>
</dbReference>
<comment type="function">
    <text evidence="13">Catalyzes the reduction of the glycolytic intermediate dihydroxyacetone phosphate (DHAP) to sn-glycerol 3-phosphate (G3P), the key precursor for phospholipid synthesis.</text>
</comment>
<evidence type="ECO:0000256" key="4">
    <source>
        <dbReference type="ARBA" id="ARBA00023002"/>
    </source>
</evidence>
<evidence type="ECO:0000313" key="21">
    <source>
        <dbReference type="Proteomes" id="UP000035763"/>
    </source>
</evidence>
<evidence type="ECO:0000259" key="18">
    <source>
        <dbReference type="Pfam" id="PF01210"/>
    </source>
</evidence>
<accession>W6K424</accession>
<evidence type="ECO:0000256" key="15">
    <source>
        <dbReference type="PIRSR" id="PIRSR000114-2"/>
    </source>
</evidence>
<comment type="catalytic activity">
    <reaction evidence="9">
        <text>sn-glycerol 3-phosphate + NADP(+) = dihydroxyacetone phosphate + NADPH + H(+)</text>
        <dbReference type="Rhea" id="RHEA:11096"/>
        <dbReference type="ChEBI" id="CHEBI:15378"/>
        <dbReference type="ChEBI" id="CHEBI:57597"/>
        <dbReference type="ChEBI" id="CHEBI:57642"/>
        <dbReference type="ChEBI" id="CHEBI:57783"/>
        <dbReference type="ChEBI" id="CHEBI:58349"/>
        <dbReference type="EC" id="1.1.1.94"/>
    </reaction>
    <physiologicalReaction direction="right-to-left" evidence="9">
        <dbReference type="Rhea" id="RHEA:11098"/>
    </physiologicalReaction>
</comment>
<feature type="active site" description="Proton acceptor" evidence="13 14">
    <location>
        <position position="190"/>
    </location>
</feature>
<feature type="binding site" evidence="13">
    <location>
        <position position="47"/>
    </location>
    <ligand>
        <name>NADPH</name>
        <dbReference type="ChEBI" id="CHEBI:57783"/>
    </ligand>
</feature>
<evidence type="ECO:0000256" key="1">
    <source>
        <dbReference type="ARBA" id="ARBA00011009"/>
    </source>
</evidence>
<dbReference type="GO" id="GO:0046168">
    <property type="term" value="P:glycerol-3-phosphate catabolic process"/>
    <property type="evidence" value="ECO:0007669"/>
    <property type="project" value="InterPro"/>
</dbReference>
<dbReference type="PANTHER" id="PTHR11728:SF1">
    <property type="entry name" value="GLYCEROL-3-PHOSPHATE DEHYDROGENASE [NAD(+)] 2, CHLOROPLASTIC"/>
    <property type="match status" value="1"/>
</dbReference>
<dbReference type="GO" id="GO:0005975">
    <property type="term" value="P:carbohydrate metabolic process"/>
    <property type="evidence" value="ECO:0007669"/>
    <property type="project" value="InterPro"/>
</dbReference>
<dbReference type="NCBIfam" id="NF000942">
    <property type="entry name" value="PRK00094.1-4"/>
    <property type="match status" value="1"/>
</dbReference>
<evidence type="ECO:0000256" key="9">
    <source>
        <dbReference type="ARBA" id="ARBA00052716"/>
    </source>
</evidence>
<feature type="binding site" evidence="13">
    <location>
        <position position="104"/>
    </location>
    <ligand>
        <name>NADPH</name>
        <dbReference type="ChEBI" id="CHEBI:57783"/>
    </ligand>
</feature>
<feature type="binding site" evidence="13">
    <location>
        <position position="135"/>
    </location>
    <ligand>
        <name>sn-glycerol 3-phosphate</name>
        <dbReference type="ChEBI" id="CHEBI:57597"/>
    </ligand>
</feature>
<evidence type="ECO:0000256" key="5">
    <source>
        <dbReference type="ARBA" id="ARBA00023027"/>
    </source>
</evidence>
<dbReference type="GO" id="GO:0141153">
    <property type="term" value="F:glycerol-3-phosphate dehydrogenase (NADP+) activity"/>
    <property type="evidence" value="ECO:0007669"/>
    <property type="project" value="RHEA"/>
</dbReference>
<dbReference type="GO" id="GO:0141152">
    <property type="term" value="F:glycerol-3-phosphate dehydrogenase (NAD+) activity"/>
    <property type="evidence" value="ECO:0007669"/>
    <property type="project" value="RHEA"/>
</dbReference>
<evidence type="ECO:0000256" key="16">
    <source>
        <dbReference type="PIRSR" id="PIRSR000114-3"/>
    </source>
</evidence>